<comment type="caution">
    <text evidence="1">The sequence shown here is derived from an EMBL/GenBank/DDBJ whole genome shotgun (WGS) entry which is preliminary data.</text>
</comment>
<sequence>MTDPITASALFKTAYESRYTWDENFPGYCADVQLVQGSEVYTGKIRINRDLSVEVIGIADEQVQEGIYTQLRDIVTHRKRSSFEQSHSQHKFTLGETDETGAVQVLVKGDSMGSNYKIRGKEICQVSRVMGRMAFVINTYESFNTDCGYIASRYDAIFRNSKTNEVSSVLKFEDSYEKFGDYYLMTKQVVQECEDGVSVDGASGREAATSGASGSVARMTTEFSYSNIKLRTYALKAET</sequence>
<evidence type="ECO:0000313" key="1">
    <source>
        <dbReference type="EMBL" id="MBD6615252.1"/>
    </source>
</evidence>
<dbReference type="AlphaFoldDB" id="A0AA40VPE8"/>
<reference evidence="1" key="1">
    <citation type="submission" date="2019-07" db="EMBL/GenBank/DDBJ databases">
        <title>Toxilogical consequences of a new and cryptic species of cyanobacteria (Komarekiella delphini-convector) recovered from the epidermis of a bottlenose dolphin and 1500 ft. in the air.</title>
        <authorList>
            <person name="Brown A.O."/>
            <person name="Dvorak P."/>
            <person name="Villanueva C.D."/>
            <person name="Foss A.J."/>
            <person name="Garvey A.D."/>
            <person name="Gibson Q.A."/>
            <person name="Johansen J.R."/>
            <person name="Casamatta D.A."/>
        </authorList>
    </citation>
    <scope>NUCLEOTIDE SEQUENCE</scope>
    <source>
        <strain evidence="1">SJRDD-AB1</strain>
    </source>
</reference>
<accession>A0AA40VPE8</accession>
<name>A0AA40VPE8_9NOST</name>
<keyword evidence="2" id="KW-1185">Reference proteome</keyword>
<gene>
    <name evidence="1" type="ORF">FNW02_05155</name>
</gene>
<dbReference type="RefSeq" id="WP_191756485.1">
    <property type="nucleotide sequence ID" value="NZ_VJXY01000003.1"/>
</dbReference>
<dbReference type="Pfam" id="PF11866">
    <property type="entry name" value="DUF3386"/>
    <property type="match status" value="1"/>
</dbReference>
<dbReference type="Proteomes" id="UP001165986">
    <property type="component" value="Unassembled WGS sequence"/>
</dbReference>
<protein>
    <submittedName>
        <fullName evidence="1">DUF3386 domain-containing protein</fullName>
    </submittedName>
</protein>
<evidence type="ECO:0000313" key="2">
    <source>
        <dbReference type="Proteomes" id="UP001165986"/>
    </source>
</evidence>
<dbReference type="InterPro" id="IPR021809">
    <property type="entry name" value="DUF3386"/>
</dbReference>
<proteinExistence type="predicted"/>
<organism evidence="1 2">
    <name type="scientific">Komarekiella delphini-convector SJRDD-AB1</name>
    <dbReference type="NCBI Taxonomy" id="2593771"/>
    <lineage>
        <taxon>Bacteria</taxon>
        <taxon>Bacillati</taxon>
        <taxon>Cyanobacteriota</taxon>
        <taxon>Cyanophyceae</taxon>
        <taxon>Nostocales</taxon>
        <taxon>Nostocaceae</taxon>
        <taxon>Komarekiella</taxon>
        <taxon>Komarekiella delphini-convector</taxon>
    </lineage>
</organism>
<dbReference type="EMBL" id="VJXY01000003">
    <property type="protein sequence ID" value="MBD6615252.1"/>
    <property type="molecule type" value="Genomic_DNA"/>
</dbReference>